<accession>G8XE43</accession>
<evidence type="ECO:0000256" key="1">
    <source>
        <dbReference type="SAM" id="MobiDB-lite"/>
    </source>
</evidence>
<dbReference type="HOGENOM" id="CLU_3205672_0_0_11"/>
<dbReference type="PATRIC" id="fig|1003195.29.peg.5913"/>
<gene>
    <name evidence="2" type="ordered locus">SCATT_p01130</name>
</gene>
<dbReference type="AlphaFoldDB" id="G8XE43"/>
<evidence type="ECO:0000313" key="2">
    <source>
        <dbReference type="EMBL" id="AEW98306.1"/>
    </source>
</evidence>
<proteinExistence type="predicted"/>
<sequence length="45" mass="4951">MTSRDATRHHHMPPQPPRTGGVTMSRITILTFPQVRAALAEKAAI</sequence>
<keyword evidence="3" id="KW-1185">Reference proteome</keyword>
<feature type="region of interest" description="Disordered" evidence="1">
    <location>
        <begin position="1"/>
        <end position="23"/>
    </location>
</feature>
<keyword evidence="2" id="KW-0614">Plasmid</keyword>
<organism evidence="2 3">
    <name type="scientific">Streptantibioticus cattleyicolor (strain ATCC 35852 / DSM 46488 / JCM 4925 / NBRC 14057 / NRRL 8057)</name>
    <name type="common">Streptomyces cattleya</name>
    <dbReference type="NCBI Taxonomy" id="1003195"/>
    <lineage>
        <taxon>Bacteria</taxon>
        <taxon>Bacillati</taxon>
        <taxon>Actinomycetota</taxon>
        <taxon>Actinomycetes</taxon>
        <taxon>Kitasatosporales</taxon>
        <taxon>Streptomycetaceae</taxon>
        <taxon>Streptantibioticus</taxon>
    </lineage>
</organism>
<evidence type="ECO:0000313" key="3">
    <source>
        <dbReference type="Proteomes" id="UP000007842"/>
    </source>
</evidence>
<dbReference type="KEGG" id="scy:SCATT_p01130"/>
<reference evidence="3" key="1">
    <citation type="submission" date="2011-12" db="EMBL/GenBank/DDBJ databases">
        <title>Complete genome sequence of Streptomyces cattleya strain DSM 46488.</title>
        <authorList>
            <person name="Ou H.-Y."/>
            <person name="Li P."/>
            <person name="Zhao C."/>
            <person name="O'Hagan D."/>
            <person name="Deng Z."/>
        </authorList>
    </citation>
    <scope>NUCLEOTIDE SEQUENCE [LARGE SCALE GENOMIC DNA]</scope>
    <source>
        <strain evidence="3">ATCC 35852 / DSM 46488 / JCM 4925 / NBRC 14057 / NRRL 8057</strain>
        <plasmid evidence="3">Plasmid pSCATT</plasmid>
    </source>
</reference>
<protein>
    <submittedName>
        <fullName evidence="2">Uncharacterized protein</fullName>
    </submittedName>
</protein>
<dbReference type="EMBL" id="CP003229">
    <property type="protein sequence ID" value="AEW98306.1"/>
    <property type="molecule type" value="Genomic_DNA"/>
</dbReference>
<dbReference type="Proteomes" id="UP000007842">
    <property type="component" value="Plasmid pSCATT"/>
</dbReference>
<name>G8XE43_STREN</name>
<geneLocation type="plasmid" evidence="2 3">
    <name>pSCATT</name>
</geneLocation>